<dbReference type="AlphaFoldDB" id="A0A9E7A015"/>
<sequence>MYPELRTLIGGVWGGVGSPKVEVVNPFDDSTLGEVPMVDRADLVGAVDAARAGFTVWSSMSPIERANIMRRGADRVRERAEQIAHIITLEQGKILAEARVEVKLAAESLDWYADEGRRAYGRIVPSNTPDSCQMVIKEPVGVVAAFSPWNAPVMTAVRKIAGALGAGCSMIIKPSEETPGALMEVARCLHDVGLPAGALNIVYGDGPFVSGALIDAAGVEKISFTGSTQVGQELMALSARTGKRTTMELGGNAPFIVLEDADPEAAGKLAALGKFRNAGQICTSPSRFYVHQSLLDRFLTSFAAEAASIVVGSGLDSATTMGPLANKRRLESVEQLVHASVAENCKILTGGKRIGSKGNLFQPTIVVGTTDQSTLVNTEPFGPIASVMPFADTDEVIARANASQYGLAGYIVTPSARNASYVSKGLKVGVIGINTHVVLTTETPFGGIKHSGHGLEGGLEGLESYFVTKFINHKY</sequence>
<dbReference type="PANTHER" id="PTHR43353">
    <property type="entry name" value="SUCCINATE-SEMIALDEHYDE DEHYDROGENASE, MITOCHONDRIAL"/>
    <property type="match status" value="1"/>
</dbReference>
<dbReference type="PROSITE" id="PS00687">
    <property type="entry name" value="ALDEHYDE_DEHYDR_GLU"/>
    <property type="match status" value="1"/>
</dbReference>
<evidence type="ECO:0000256" key="2">
    <source>
        <dbReference type="ARBA" id="ARBA00023002"/>
    </source>
</evidence>
<dbReference type="InterPro" id="IPR015590">
    <property type="entry name" value="Aldehyde_DH_dom"/>
</dbReference>
<keyword evidence="2 4" id="KW-0560">Oxidoreductase</keyword>
<dbReference type="InterPro" id="IPR016161">
    <property type="entry name" value="Ald_DH/histidinol_DH"/>
</dbReference>
<dbReference type="SUPFAM" id="SSF53720">
    <property type="entry name" value="ALDH-like"/>
    <property type="match status" value="1"/>
</dbReference>
<dbReference type="KEGG" id="apol:K9D25_03935"/>
<dbReference type="Proteomes" id="UP000831684">
    <property type="component" value="Chromosome"/>
</dbReference>
<dbReference type="InterPro" id="IPR029510">
    <property type="entry name" value="Ald_DH_CS_GLU"/>
</dbReference>
<dbReference type="CDD" id="cd07103">
    <property type="entry name" value="ALDH_F5_SSADH_GabD"/>
    <property type="match status" value="1"/>
</dbReference>
<organism evidence="6 7">
    <name type="scientific">Ancylobacter polymorphus</name>
    <dbReference type="NCBI Taxonomy" id="223390"/>
    <lineage>
        <taxon>Bacteria</taxon>
        <taxon>Pseudomonadati</taxon>
        <taxon>Pseudomonadota</taxon>
        <taxon>Alphaproteobacteria</taxon>
        <taxon>Hyphomicrobiales</taxon>
        <taxon>Xanthobacteraceae</taxon>
        <taxon>Ancylobacter</taxon>
    </lineage>
</organism>
<evidence type="ECO:0000256" key="3">
    <source>
        <dbReference type="PROSITE-ProRule" id="PRU10007"/>
    </source>
</evidence>
<dbReference type="InterPro" id="IPR016163">
    <property type="entry name" value="Ald_DH_C"/>
</dbReference>
<name>A0A9E7A015_9HYPH</name>
<dbReference type="InterPro" id="IPR050740">
    <property type="entry name" value="Aldehyde_DH_Superfamily"/>
</dbReference>
<dbReference type="EMBL" id="CP083239">
    <property type="protein sequence ID" value="UOK71880.1"/>
    <property type="molecule type" value="Genomic_DNA"/>
</dbReference>
<gene>
    <name evidence="6" type="ORF">K9D25_03935</name>
</gene>
<comment type="similarity">
    <text evidence="1 4">Belongs to the aldehyde dehydrogenase family.</text>
</comment>
<dbReference type="Pfam" id="PF00171">
    <property type="entry name" value="Aldedh"/>
    <property type="match status" value="1"/>
</dbReference>
<accession>A0A9E7A015</accession>
<feature type="active site" evidence="3">
    <location>
        <position position="248"/>
    </location>
</feature>
<evidence type="ECO:0000256" key="4">
    <source>
        <dbReference type="RuleBase" id="RU003345"/>
    </source>
</evidence>
<dbReference type="GO" id="GO:0004777">
    <property type="term" value="F:succinate-semialdehyde dehydrogenase (NAD+) activity"/>
    <property type="evidence" value="ECO:0007669"/>
    <property type="project" value="TreeGrafter"/>
</dbReference>
<protein>
    <submittedName>
        <fullName evidence="6">NAD-dependent succinate-semialdehyde dehydrogenase</fullName>
    </submittedName>
</protein>
<feature type="domain" description="Aldehyde dehydrogenase" evidence="5">
    <location>
        <begin position="19"/>
        <end position="470"/>
    </location>
</feature>
<dbReference type="Gene3D" id="3.40.605.10">
    <property type="entry name" value="Aldehyde Dehydrogenase, Chain A, domain 1"/>
    <property type="match status" value="1"/>
</dbReference>
<evidence type="ECO:0000313" key="7">
    <source>
        <dbReference type="Proteomes" id="UP000831684"/>
    </source>
</evidence>
<dbReference type="PANTHER" id="PTHR43353:SF5">
    <property type="entry name" value="SUCCINATE-SEMIALDEHYDE DEHYDROGENASE, MITOCHONDRIAL"/>
    <property type="match status" value="1"/>
</dbReference>
<dbReference type="RefSeq" id="WP_244379432.1">
    <property type="nucleotide sequence ID" value="NZ_CP083239.1"/>
</dbReference>
<evidence type="ECO:0000259" key="5">
    <source>
        <dbReference type="Pfam" id="PF00171"/>
    </source>
</evidence>
<dbReference type="Gene3D" id="3.40.309.10">
    <property type="entry name" value="Aldehyde Dehydrogenase, Chain A, domain 2"/>
    <property type="match status" value="1"/>
</dbReference>
<reference evidence="6" key="1">
    <citation type="submission" date="2021-09" db="EMBL/GenBank/DDBJ databases">
        <title>Network and meta-omics reveal the key degrader and cooperation patterns in an efficient 1,4-dioxane-degrading microbial community.</title>
        <authorList>
            <person name="Dai C."/>
        </authorList>
    </citation>
    <scope>NUCLEOTIDE SEQUENCE</scope>
    <source>
        <strain evidence="6">ZM13</strain>
    </source>
</reference>
<proteinExistence type="inferred from homology"/>
<dbReference type="FunFam" id="3.40.605.10:FF:000007">
    <property type="entry name" value="NAD/NADP-dependent betaine aldehyde dehydrogenase"/>
    <property type="match status" value="1"/>
</dbReference>
<evidence type="ECO:0000256" key="1">
    <source>
        <dbReference type="ARBA" id="ARBA00009986"/>
    </source>
</evidence>
<evidence type="ECO:0000313" key="6">
    <source>
        <dbReference type="EMBL" id="UOK71880.1"/>
    </source>
</evidence>
<dbReference type="InterPro" id="IPR016162">
    <property type="entry name" value="Ald_DH_N"/>
</dbReference>
<dbReference type="GO" id="GO:0009450">
    <property type="term" value="P:gamma-aminobutyric acid catabolic process"/>
    <property type="evidence" value="ECO:0007669"/>
    <property type="project" value="TreeGrafter"/>
</dbReference>